<name>A0ACB9BN70_CICIN</name>
<evidence type="ECO:0000313" key="2">
    <source>
        <dbReference type="Proteomes" id="UP001055811"/>
    </source>
</evidence>
<dbReference type="EMBL" id="CM042014">
    <property type="protein sequence ID" value="KAI3723470.1"/>
    <property type="molecule type" value="Genomic_DNA"/>
</dbReference>
<proteinExistence type="predicted"/>
<evidence type="ECO:0000313" key="1">
    <source>
        <dbReference type="EMBL" id="KAI3723470.1"/>
    </source>
</evidence>
<sequence>MELGCNPKGYSRAGNDTMVWFCAVLIGRQSTELYKIREEKRLTFAWVDGEAQKRFCLFYVNGEDTHDTWGPRRDITDVPRLFLVHYERNDTEANKYIDKNSMNMFATIASRDVDPTSQLVSLYKGLDETSQGDGRPKMRRR</sequence>
<comment type="caution">
    <text evidence="1">The sequence shown here is derived from an EMBL/GenBank/DDBJ whole genome shotgun (WGS) entry which is preliminary data.</text>
</comment>
<dbReference type="Proteomes" id="UP001055811">
    <property type="component" value="Linkage Group LG06"/>
</dbReference>
<keyword evidence="2" id="KW-1185">Reference proteome</keyword>
<gene>
    <name evidence="1" type="ORF">L2E82_35068</name>
</gene>
<protein>
    <submittedName>
        <fullName evidence="1">Uncharacterized protein</fullName>
    </submittedName>
</protein>
<accession>A0ACB9BN70</accession>
<reference evidence="1 2" key="2">
    <citation type="journal article" date="2022" name="Mol. Ecol. Resour.">
        <title>The genomes of chicory, endive, great burdock and yacon provide insights into Asteraceae paleo-polyploidization history and plant inulin production.</title>
        <authorList>
            <person name="Fan W."/>
            <person name="Wang S."/>
            <person name="Wang H."/>
            <person name="Wang A."/>
            <person name="Jiang F."/>
            <person name="Liu H."/>
            <person name="Zhao H."/>
            <person name="Xu D."/>
            <person name="Zhang Y."/>
        </authorList>
    </citation>
    <scope>NUCLEOTIDE SEQUENCE [LARGE SCALE GENOMIC DNA]</scope>
    <source>
        <strain evidence="2">cv. Punajuju</strain>
        <tissue evidence="1">Leaves</tissue>
    </source>
</reference>
<reference evidence="2" key="1">
    <citation type="journal article" date="2022" name="Mol. Ecol. Resour.">
        <title>The genomes of chicory, endive, great burdock and yacon provide insights into Asteraceae palaeo-polyploidization history and plant inulin production.</title>
        <authorList>
            <person name="Fan W."/>
            <person name="Wang S."/>
            <person name="Wang H."/>
            <person name="Wang A."/>
            <person name="Jiang F."/>
            <person name="Liu H."/>
            <person name="Zhao H."/>
            <person name="Xu D."/>
            <person name="Zhang Y."/>
        </authorList>
    </citation>
    <scope>NUCLEOTIDE SEQUENCE [LARGE SCALE GENOMIC DNA]</scope>
    <source>
        <strain evidence="2">cv. Punajuju</strain>
    </source>
</reference>
<organism evidence="1 2">
    <name type="scientific">Cichorium intybus</name>
    <name type="common">Chicory</name>
    <dbReference type="NCBI Taxonomy" id="13427"/>
    <lineage>
        <taxon>Eukaryota</taxon>
        <taxon>Viridiplantae</taxon>
        <taxon>Streptophyta</taxon>
        <taxon>Embryophyta</taxon>
        <taxon>Tracheophyta</taxon>
        <taxon>Spermatophyta</taxon>
        <taxon>Magnoliopsida</taxon>
        <taxon>eudicotyledons</taxon>
        <taxon>Gunneridae</taxon>
        <taxon>Pentapetalae</taxon>
        <taxon>asterids</taxon>
        <taxon>campanulids</taxon>
        <taxon>Asterales</taxon>
        <taxon>Asteraceae</taxon>
        <taxon>Cichorioideae</taxon>
        <taxon>Cichorieae</taxon>
        <taxon>Cichoriinae</taxon>
        <taxon>Cichorium</taxon>
    </lineage>
</organism>